<protein>
    <submittedName>
        <fullName evidence="1">Histone acetyltransferase protein</fullName>
        <ecNumber evidence="1">2.3.1.48</ecNumber>
    </submittedName>
</protein>
<evidence type="ECO:0000313" key="1">
    <source>
        <dbReference type="EMBL" id="KAH7656284.1"/>
    </source>
</evidence>
<reference evidence="2" key="1">
    <citation type="journal article" date="2022" name="Nat. Commun.">
        <title>Chromosome evolution and the genetic basis of agronomically important traits in greater yam.</title>
        <authorList>
            <person name="Bredeson J.V."/>
            <person name="Lyons J.B."/>
            <person name="Oniyinde I.O."/>
            <person name="Okereke N.R."/>
            <person name="Kolade O."/>
            <person name="Nnabue I."/>
            <person name="Nwadili C.O."/>
            <person name="Hribova E."/>
            <person name="Parker M."/>
            <person name="Nwogha J."/>
            <person name="Shu S."/>
            <person name="Carlson J."/>
            <person name="Kariba R."/>
            <person name="Muthemba S."/>
            <person name="Knop K."/>
            <person name="Barton G.J."/>
            <person name="Sherwood A.V."/>
            <person name="Lopez-Montes A."/>
            <person name="Asiedu R."/>
            <person name="Jamnadass R."/>
            <person name="Muchugi A."/>
            <person name="Goodstein D."/>
            <person name="Egesi C.N."/>
            <person name="Featherston J."/>
            <person name="Asfaw A."/>
            <person name="Simpson G.G."/>
            <person name="Dolezel J."/>
            <person name="Hendre P.S."/>
            <person name="Van Deynze A."/>
            <person name="Kumar P.L."/>
            <person name="Obidiegwu J.E."/>
            <person name="Bhattacharjee R."/>
            <person name="Rokhsar D.S."/>
        </authorList>
    </citation>
    <scope>NUCLEOTIDE SEQUENCE [LARGE SCALE GENOMIC DNA]</scope>
    <source>
        <strain evidence="2">cv. TDa95/00328</strain>
    </source>
</reference>
<keyword evidence="1" id="KW-0012">Acyltransferase</keyword>
<dbReference type="EMBL" id="CM037028">
    <property type="protein sequence ID" value="KAH7656284.1"/>
    <property type="molecule type" value="Genomic_DNA"/>
</dbReference>
<comment type="caution">
    <text evidence="1">The sequence shown here is derived from an EMBL/GenBank/DDBJ whole genome shotgun (WGS) entry which is preliminary data.</text>
</comment>
<accession>A0ACB7U7H7</accession>
<name>A0ACB7U7H7_DIOAL</name>
<evidence type="ECO:0000313" key="2">
    <source>
        <dbReference type="Proteomes" id="UP000827976"/>
    </source>
</evidence>
<dbReference type="Proteomes" id="UP000827976">
    <property type="component" value="Chromosome 18"/>
</dbReference>
<keyword evidence="2" id="KW-1185">Reference proteome</keyword>
<sequence length="154" mass="16846">MKRSNNGGRSCDLPPANSEPEISSEGRLSSHQPSKIKVFSQMLCVSLTFRSLGATSQREEIPNPETRSSPLMGLMEPPPAEEYAVSAAPSCNGTASAVNGGDPPCGKHWKVGTWVGGSPLEVGTWVMCWWRNQKLHPVSVMERHKITYHLVDFL</sequence>
<keyword evidence="1" id="KW-0808">Transferase</keyword>
<dbReference type="EC" id="2.3.1.48" evidence="1"/>
<organism evidence="1 2">
    <name type="scientific">Dioscorea alata</name>
    <name type="common">Purple yam</name>
    <dbReference type="NCBI Taxonomy" id="55571"/>
    <lineage>
        <taxon>Eukaryota</taxon>
        <taxon>Viridiplantae</taxon>
        <taxon>Streptophyta</taxon>
        <taxon>Embryophyta</taxon>
        <taxon>Tracheophyta</taxon>
        <taxon>Spermatophyta</taxon>
        <taxon>Magnoliopsida</taxon>
        <taxon>Liliopsida</taxon>
        <taxon>Dioscoreales</taxon>
        <taxon>Dioscoreaceae</taxon>
        <taxon>Dioscorea</taxon>
    </lineage>
</organism>
<proteinExistence type="predicted"/>
<gene>
    <name evidence="1" type="ORF">IHE45_18G066900</name>
</gene>